<gene>
    <name evidence="1" type="ORF">BRAA01T03085Z</name>
</gene>
<evidence type="ECO:0000313" key="1">
    <source>
        <dbReference type="EMBL" id="VDC76583.1"/>
    </source>
</evidence>
<dbReference type="EMBL" id="LR031571">
    <property type="protein sequence ID" value="VDC76583.1"/>
    <property type="molecule type" value="Genomic_DNA"/>
</dbReference>
<protein>
    <submittedName>
        <fullName evidence="1">Uncharacterized protein</fullName>
    </submittedName>
</protein>
<name>A0A3P5ZPT8_BRACM</name>
<dbReference type="AlphaFoldDB" id="A0A3P5ZPT8"/>
<organism evidence="1">
    <name type="scientific">Brassica campestris</name>
    <name type="common">Field mustard</name>
    <dbReference type="NCBI Taxonomy" id="3711"/>
    <lineage>
        <taxon>Eukaryota</taxon>
        <taxon>Viridiplantae</taxon>
        <taxon>Streptophyta</taxon>
        <taxon>Embryophyta</taxon>
        <taxon>Tracheophyta</taxon>
        <taxon>Spermatophyta</taxon>
        <taxon>Magnoliopsida</taxon>
        <taxon>eudicotyledons</taxon>
        <taxon>Gunneridae</taxon>
        <taxon>Pentapetalae</taxon>
        <taxon>rosids</taxon>
        <taxon>malvids</taxon>
        <taxon>Brassicales</taxon>
        <taxon>Brassicaceae</taxon>
        <taxon>Brassiceae</taxon>
        <taxon>Brassica</taxon>
    </lineage>
</organism>
<sequence>MIFVIDLVLKIKKEKKRYGAESSSGKDTLLTPQKKTQIKRFLRLWTITVTFMKSILQSSCKRYEE</sequence>
<reference evidence="1" key="1">
    <citation type="submission" date="2018-11" db="EMBL/GenBank/DDBJ databases">
        <authorList>
            <consortium name="Genoscope - CEA"/>
            <person name="William W."/>
        </authorList>
    </citation>
    <scope>NUCLEOTIDE SEQUENCE</scope>
</reference>
<proteinExistence type="predicted"/>
<accession>A0A3P5ZPT8</accession>